<proteinExistence type="predicted"/>
<gene>
    <name evidence="1" type="ORF">OIE14_11185</name>
</gene>
<protein>
    <submittedName>
        <fullName evidence="1">Uncharacterized protein</fullName>
    </submittedName>
</protein>
<dbReference type="Proteomes" id="UP001334804">
    <property type="component" value="Chromosome"/>
</dbReference>
<organism evidence="1 2">
    <name type="scientific">Micromonospora peucetia</name>
    <dbReference type="NCBI Taxonomy" id="47871"/>
    <lineage>
        <taxon>Bacteria</taxon>
        <taxon>Bacillati</taxon>
        <taxon>Actinomycetota</taxon>
        <taxon>Actinomycetes</taxon>
        <taxon>Micromonosporales</taxon>
        <taxon>Micromonosporaceae</taxon>
        <taxon>Micromonospora</taxon>
    </lineage>
</organism>
<name>A0ABZ1EJW6_9ACTN</name>
<dbReference type="RefSeq" id="WP_326564563.1">
    <property type="nucleotide sequence ID" value="NZ_CP109071.1"/>
</dbReference>
<evidence type="ECO:0000313" key="2">
    <source>
        <dbReference type="Proteomes" id="UP001334804"/>
    </source>
</evidence>
<sequence length="181" mass="18372">MAWSTPLTAVSNSALTAAQWNASVRDNLLMTAPALATAAGRIFVTTGLNALAERAVGSATINTQETTTSGSYTDLATVGPTVTLTTGTNVIVILTACLFNSVAGSTAQMGFQVSGATSVAPSLNQSLIYESSASADISQMSVVVPVGGLTAGTNTFTAKYRADPSGTATFLRRSLLVLPFG</sequence>
<dbReference type="EMBL" id="CP109071">
    <property type="protein sequence ID" value="WSA34557.1"/>
    <property type="molecule type" value="Genomic_DNA"/>
</dbReference>
<accession>A0ABZ1EJW6</accession>
<reference evidence="1 2" key="1">
    <citation type="submission" date="2022-10" db="EMBL/GenBank/DDBJ databases">
        <title>The complete genomes of actinobacterial strains from the NBC collection.</title>
        <authorList>
            <person name="Joergensen T.S."/>
            <person name="Alvarez Arevalo M."/>
            <person name="Sterndorff E.B."/>
            <person name="Faurdal D."/>
            <person name="Vuksanovic O."/>
            <person name="Mourched A.-S."/>
            <person name="Charusanti P."/>
            <person name="Shaw S."/>
            <person name="Blin K."/>
            <person name="Weber T."/>
        </authorList>
    </citation>
    <scope>NUCLEOTIDE SEQUENCE [LARGE SCALE GENOMIC DNA]</scope>
    <source>
        <strain evidence="1 2">NBC 01809</strain>
    </source>
</reference>
<evidence type="ECO:0000313" key="1">
    <source>
        <dbReference type="EMBL" id="WSA34557.1"/>
    </source>
</evidence>
<keyword evidence="2" id="KW-1185">Reference proteome</keyword>